<evidence type="ECO:0000313" key="7">
    <source>
        <dbReference type="EMBL" id="KND62110.1"/>
    </source>
</evidence>
<keyword evidence="2 5" id="KW-0812">Transmembrane</keyword>
<feature type="transmembrane region" description="Helical" evidence="5">
    <location>
        <begin position="422"/>
        <end position="441"/>
    </location>
</feature>
<gene>
    <name evidence="7" type="ORF">BVER_02046c</name>
</gene>
<evidence type="ECO:0000256" key="3">
    <source>
        <dbReference type="ARBA" id="ARBA00022989"/>
    </source>
</evidence>
<feature type="transmembrane region" description="Helical" evidence="5">
    <location>
        <begin position="64"/>
        <end position="82"/>
    </location>
</feature>
<dbReference type="PROSITE" id="PS00217">
    <property type="entry name" value="SUGAR_TRANSPORT_2"/>
    <property type="match status" value="1"/>
</dbReference>
<dbReference type="Gene3D" id="1.20.1250.20">
    <property type="entry name" value="MFS general substrate transporter like domains"/>
    <property type="match status" value="1"/>
</dbReference>
<keyword evidence="8" id="KW-1185">Reference proteome</keyword>
<dbReference type="PANTHER" id="PTHR23508">
    <property type="entry name" value="CARBOXYLIC ACID TRANSPORTER PROTEIN HOMOLOG"/>
    <property type="match status" value="1"/>
</dbReference>
<evidence type="ECO:0000259" key="6">
    <source>
        <dbReference type="PROSITE" id="PS50850"/>
    </source>
</evidence>
<comment type="subcellular location">
    <subcellularLocation>
        <location evidence="1">Membrane</location>
        <topology evidence="1">Multi-pass membrane protein</topology>
    </subcellularLocation>
</comment>
<dbReference type="InterPro" id="IPR020846">
    <property type="entry name" value="MFS_dom"/>
</dbReference>
<feature type="transmembrane region" description="Helical" evidence="5">
    <location>
        <begin position="186"/>
        <end position="205"/>
    </location>
</feature>
<evidence type="ECO:0000256" key="4">
    <source>
        <dbReference type="ARBA" id="ARBA00023136"/>
    </source>
</evidence>
<feature type="transmembrane region" description="Helical" evidence="5">
    <location>
        <begin position="330"/>
        <end position="348"/>
    </location>
</feature>
<dbReference type="PROSITE" id="PS50850">
    <property type="entry name" value="MFS"/>
    <property type="match status" value="1"/>
</dbReference>
<evidence type="ECO:0000313" key="8">
    <source>
        <dbReference type="Proteomes" id="UP000036959"/>
    </source>
</evidence>
<comment type="caution">
    <text evidence="7">The sequence shown here is derived from an EMBL/GenBank/DDBJ whole genome shotgun (WGS) entry which is preliminary data.</text>
</comment>
<dbReference type="InterPro" id="IPR005829">
    <property type="entry name" value="Sugar_transporter_CS"/>
</dbReference>
<organism evidence="7 8">
    <name type="scientific">Candidatus Burkholderia verschuerenii</name>
    <dbReference type="NCBI Taxonomy" id="242163"/>
    <lineage>
        <taxon>Bacteria</taxon>
        <taxon>Pseudomonadati</taxon>
        <taxon>Pseudomonadota</taxon>
        <taxon>Betaproteobacteria</taxon>
        <taxon>Burkholderiales</taxon>
        <taxon>Burkholderiaceae</taxon>
        <taxon>Burkholderia</taxon>
    </lineage>
</organism>
<feature type="transmembrane region" description="Helical" evidence="5">
    <location>
        <begin position="299"/>
        <end position="318"/>
    </location>
</feature>
<evidence type="ECO:0000256" key="2">
    <source>
        <dbReference type="ARBA" id="ARBA00022692"/>
    </source>
</evidence>
<dbReference type="EMBL" id="LFJJ01000005">
    <property type="protein sequence ID" value="KND62110.1"/>
    <property type="molecule type" value="Genomic_DNA"/>
</dbReference>
<feature type="transmembrane region" description="Helical" evidence="5">
    <location>
        <begin position="121"/>
        <end position="141"/>
    </location>
</feature>
<dbReference type="CDD" id="cd17316">
    <property type="entry name" value="MFS_SV2_like"/>
    <property type="match status" value="1"/>
</dbReference>
<keyword evidence="4 5" id="KW-0472">Membrane</keyword>
<reference evidence="8" key="1">
    <citation type="submission" date="2015-06" db="EMBL/GenBank/DDBJ databases">
        <title>Comparative genomics of Burkholderia leaf nodule symbionts.</title>
        <authorList>
            <person name="Carlier A."/>
            <person name="Eberl L."/>
            <person name="Pinto-Carbo M."/>
        </authorList>
    </citation>
    <scope>NUCLEOTIDE SEQUENCE [LARGE SCALE GENOMIC DNA]</scope>
    <source>
        <strain evidence="8">UZHbot4</strain>
    </source>
</reference>
<dbReference type="Proteomes" id="UP000036959">
    <property type="component" value="Unassembled WGS sequence"/>
</dbReference>
<feature type="domain" description="Major facilitator superfamily (MFS) profile" evidence="6">
    <location>
        <begin position="28"/>
        <end position="444"/>
    </location>
</feature>
<feature type="transmembrane region" description="Helical" evidence="5">
    <location>
        <begin position="25"/>
        <end position="44"/>
    </location>
</feature>
<protein>
    <submittedName>
        <fullName evidence="7">Zinc transport protein ZntB</fullName>
    </submittedName>
</protein>
<dbReference type="PANTHER" id="PTHR23508:SF10">
    <property type="entry name" value="CARBOXYLIC ACID TRANSPORTER PROTEIN HOMOLOG"/>
    <property type="match status" value="1"/>
</dbReference>
<proteinExistence type="predicted"/>
<evidence type="ECO:0000256" key="1">
    <source>
        <dbReference type="ARBA" id="ARBA00004141"/>
    </source>
</evidence>
<feature type="transmembrane region" description="Helical" evidence="5">
    <location>
        <begin position="153"/>
        <end position="174"/>
    </location>
</feature>
<dbReference type="RefSeq" id="WP_050451918.1">
    <property type="nucleotide sequence ID" value="NZ_LFJJ01000005.1"/>
</dbReference>
<dbReference type="GO" id="GO:0046943">
    <property type="term" value="F:carboxylic acid transmembrane transporter activity"/>
    <property type="evidence" value="ECO:0007669"/>
    <property type="project" value="TreeGrafter"/>
</dbReference>
<dbReference type="InterPro" id="IPR036259">
    <property type="entry name" value="MFS_trans_sf"/>
</dbReference>
<dbReference type="AlphaFoldDB" id="A0A0L0MII7"/>
<dbReference type="SUPFAM" id="SSF103473">
    <property type="entry name" value="MFS general substrate transporter"/>
    <property type="match status" value="1"/>
</dbReference>
<dbReference type="OrthoDB" id="3252866at2"/>
<keyword evidence="3 5" id="KW-1133">Transmembrane helix</keyword>
<dbReference type="Pfam" id="PF00083">
    <property type="entry name" value="Sugar_tr"/>
    <property type="match status" value="1"/>
</dbReference>
<feature type="transmembrane region" description="Helical" evidence="5">
    <location>
        <begin position="354"/>
        <end position="375"/>
    </location>
</feature>
<feature type="transmembrane region" description="Helical" evidence="5">
    <location>
        <begin position="396"/>
        <end position="416"/>
    </location>
</feature>
<name>A0A0L0MII7_9BURK</name>
<dbReference type="GO" id="GO:0005886">
    <property type="term" value="C:plasma membrane"/>
    <property type="evidence" value="ECO:0007669"/>
    <property type="project" value="TreeGrafter"/>
</dbReference>
<dbReference type="InterPro" id="IPR005828">
    <property type="entry name" value="MFS_sugar_transport-like"/>
</dbReference>
<accession>A0A0L0MII7</accession>
<sequence length="460" mass="49449">MDRLVVKSAQDIERFVDAHPSDKRTLLLTLVALGGIFVDAYDFASLGVGIVQLRQAFHLTPTEVGLITAIMALGACLGGIVGGRYIDRLGRFKILIINVALLVVAAIGAALSTSFEMLLGFRLLMGIGVGLDFPVALSYVAEIVNKKSKTASVGAWQVMWYVAASCSGLVILPFNTDVFGDHLWRFAIGFGAIPALIILMARYFFADESPRWAPHNLPLDQAAKILEKTYSIKVDLQPTGFAEKREERQTLSALFKGKYLPRTILASAVCITQAIEYFSVGFNIPSMSQAIFGNSMENAILGAVCFNVFGIIGAALGAKYSGKVGVRRMSMFGYCIVAVSLLLFGTMHAHLSPYVMAILLAAMIFGHSIGPGQGMTLATLSYPTELRGLGSGWGQGMARGGSIFGFFLFPIIMASAGMATTLLYIAVVPVVGLVIALMINWDPIYEDNEAMPKVISTSRT</sequence>
<evidence type="ECO:0000256" key="5">
    <source>
        <dbReference type="SAM" id="Phobius"/>
    </source>
</evidence>
<feature type="transmembrane region" description="Helical" evidence="5">
    <location>
        <begin position="94"/>
        <end position="115"/>
    </location>
</feature>
<dbReference type="PATRIC" id="fig|242163.4.peg.5372"/>